<keyword evidence="1" id="KW-0732">Signal</keyword>
<organism evidence="2 3">
    <name type="scientific">Litomosoides sigmodontis</name>
    <name type="common">Filarial nematode worm</name>
    <dbReference type="NCBI Taxonomy" id="42156"/>
    <lineage>
        <taxon>Eukaryota</taxon>
        <taxon>Metazoa</taxon>
        <taxon>Ecdysozoa</taxon>
        <taxon>Nematoda</taxon>
        <taxon>Chromadorea</taxon>
        <taxon>Rhabditida</taxon>
        <taxon>Spirurina</taxon>
        <taxon>Spiruromorpha</taxon>
        <taxon>Filarioidea</taxon>
        <taxon>Onchocercidae</taxon>
        <taxon>Litomosoides</taxon>
    </lineage>
</organism>
<dbReference type="AlphaFoldDB" id="A0A3P6SC36"/>
<protein>
    <submittedName>
        <fullName evidence="2">Uncharacterized protein</fullName>
    </submittedName>
</protein>
<dbReference type="OMA" id="RANWASK"/>
<dbReference type="OrthoDB" id="5855638at2759"/>
<name>A0A3P6SC36_LITSI</name>
<proteinExistence type="predicted"/>
<evidence type="ECO:0000313" key="3">
    <source>
        <dbReference type="Proteomes" id="UP000277928"/>
    </source>
</evidence>
<accession>A0A3P6SC36</accession>
<sequence>MSKELLLYCILPALALPQQNALPDEGNEYKEKLWPDVDHAEEWPNPNELSNLLGLTDVKRSDFKSKRRKKIEKLQAFYDPPLKRWASQLRFGKRANWASKVRFG</sequence>
<evidence type="ECO:0000313" key="2">
    <source>
        <dbReference type="EMBL" id="VDK69737.1"/>
    </source>
</evidence>
<reference evidence="2 3" key="1">
    <citation type="submission" date="2018-08" db="EMBL/GenBank/DDBJ databases">
        <authorList>
            <person name="Laetsch R D."/>
            <person name="Stevens L."/>
            <person name="Kumar S."/>
            <person name="Blaxter L. M."/>
        </authorList>
    </citation>
    <scope>NUCLEOTIDE SEQUENCE [LARGE SCALE GENOMIC DNA]</scope>
</reference>
<dbReference type="Proteomes" id="UP000277928">
    <property type="component" value="Unassembled WGS sequence"/>
</dbReference>
<feature type="chain" id="PRO_5018080230" evidence="1">
    <location>
        <begin position="22"/>
        <end position="104"/>
    </location>
</feature>
<keyword evidence="3" id="KW-1185">Reference proteome</keyword>
<evidence type="ECO:0000256" key="1">
    <source>
        <dbReference type="SAM" id="SignalP"/>
    </source>
</evidence>
<gene>
    <name evidence="2" type="ORF">NLS_LOCUS862</name>
</gene>
<dbReference type="EMBL" id="UYRX01000025">
    <property type="protein sequence ID" value="VDK69737.1"/>
    <property type="molecule type" value="Genomic_DNA"/>
</dbReference>
<feature type="signal peptide" evidence="1">
    <location>
        <begin position="1"/>
        <end position="21"/>
    </location>
</feature>